<gene>
    <name evidence="1" type="ORF">EDD53_1189</name>
</gene>
<dbReference type="OrthoDB" id="7658483at2"/>
<organism evidence="1 2">
    <name type="scientific">Pacificibacter maritimus</name>
    <dbReference type="NCBI Taxonomy" id="762213"/>
    <lineage>
        <taxon>Bacteria</taxon>
        <taxon>Pseudomonadati</taxon>
        <taxon>Pseudomonadota</taxon>
        <taxon>Alphaproteobacteria</taxon>
        <taxon>Rhodobacterales</taxon>
        <taxon>Roseobacteraceae</taxon>
        <taxon>Pacificibacter</taxon>
    </lineage>
</organism>
<accession>A0A3N4VDX1</accession>
<protein>
    <submittedName>
        <fullName evidence="1">Uncharacterized protein</fullName>
    </submittedName>
</protein>
<name>A0A3N4VDX1_9RHOB</name>
<reference evidence="1 2" key="1">
    <citation type="submission" date="2018-11" db="EMBL/GenBank/DDBJ databases">
        <title>Genomic Encyclopedia of Type Strains, Phase IV (KMG-IV): sequencing the most valuable type-strain genomes for metagenomic binning, comparative biology and taxonomic classification.</title>
        <authorList>
            <person name="Goeker M."/>
        </authorList>
    </citation>
    <scope>NUCLEOTIDE SEQUENCE [LARGE SCALE GENOMIC DNA]</scope>
    <source>
        <strain evidence="1 2">DSM 104731</strain>
    </source>
</reference>
<dbReference type="AlphaFoldDB" id="A0A3N4VDX1"/>
<sequence length="122" mass="13710">MANSRNKQRWHMLRDAGQVTLSRRLPVRFDFAAKTTIKKGATLRKGRIASNVRQDMWRALQHLRGFAPVVQVQVVGEDLEITAGGAVDGQFPQQQTESLVADVLDCADRRARWVRNAEKAGI</sequence>
<evidence type="ECO:0000313" key="2">
    <source>
        <dbReference type="Proteomes" id="UP000269689"/>
    </source>
</evidence>
<dbReference type="Proteomes" id="UP000269689">
    <property type="component" value="Unassembled WGS sequence"/>
</dbReference>
<comment type="caution">
    <text evidence="1">The sequence shown here is derived from an EMBL/GenBank/DDBJ whole genome shotgun (WGS) entry which is preliminary data.</text>
</comment>
<dbReference type="EMBL" id="RKQK01000001">
    <property type="protein sequence ID" value="RPE72050.1"/>
    <property type="molecule type" value="Genomic_DNA"/>
</dbReference>
<proteinExistence type="predicted"/>
<keyword evidence="2" id="KW-1185">Reference proteome</keyword>
<evidence type="ECO:0000313" key="1">
    <source>
        <dbReference type="EMBL" id="RPE72050.1"/>
    </source>
</evidence>
<dbReference type="RefSeq" id="WP_123792204.1">
    <property type="nucleotide sequence ID" value="NZ_RKQK01000001.1"/>
</dbReference>